<keyword evidence="6" id="KW-1185">Reference proteome</keyword>
<dbReference type="PANTHER" id="PTHR10584:SF167">
    <property type="entry name" value="PFKB DOMAIN PROTEIN"/>
    <property type="match status" value="1"/>
</dbReference>
<dbReference type="Pfam" id="PF00294">
    <property type="entry name" value="PfkB"/>
    <property type="match status" value="1"/>
</dbReference>
<dbReference type="InterPro" id="IPR002173">
    <property type="entry name" value="Carboh/pur_kinase_PfkB_CS"/>
</dbReference>
<feature type="region of interest" description="Disordered" evidence="3">
    <location>
        <begin position="286"/>
        <end position="316"/>
    </location>
</feature>
<proteinExistence type="predicted"/>
<dbReference type="InterPro" id="IPR029056">
    <property type="entry name" value="Ribokinase-like"/>
</dbReference>
<dbReference type="CDD" id="cd01166">
    <property type="entry name" value="KdgK"/>
    <property type="match status" value="1"/>
</dbReference>
<evidence type="ECO:0000313" key="6">
    <source>
        <dbReference type="Proteomes" id="UP000185596"/>
    </source>
</evidence>
<feature type="domain" description="Carbohydrate kinase PfkB" evidence="4">
    <location>
        <begin position="6"/>
        <end position="294"/>
    </location>
</feature>
<dbReference type="EMBL" id="MSIE01000024">
    <property type="protein sequence ID" value="OLF16904.1"/>
    <property type="molecule type" value="Genomic_DNA"/>
</dbReference>
<dbReference type="OrthoDB" id="9808601at2"/>
<dbReference type="SUPFAM" id="SSF53613">
    <property type="entry name" value="Ribokinase-like"/>
    <property type="match status" value="1"/>
</dbReference>
<reference evidence="5 6" key="1">
    <citation type="submission" date="2016-12" db="EMBL/GenBank/DDBJ databases">
        <title>The draft genome sequence of Actinophytocola sp. 11-183.</title>
        <authorList>
            <person name="Wang W."/>
            <person name="Yuan L."/>
        </authorList>
    </citation>
    <scope>NUCLEOTIDE SEQUENCE [LARGE SCALE GENOMIC DNA]</scope>
    <source>
        <strain evidence="5 6">11-183</strain>
    </source>
</reference>
<organism evidence="5 6">
    <name type="scientific">Actinophytocola xanthii</name>
    <dbReference type="NCBI Taxonomy" id="1912961"/>
    <lineage>
        <taxon>Bacteria</taxon>
        <taxon>Bacillati</taxon>
        <taxon>Actinomycetota</taxon>
        <taxon>Actinomycetes</taxon>
        <taxon>Pseudonocardiales</taxon>
        <taxon>Pseudonocardiaceae</taxon>
    </lineage>
</organism>
<gene>
    <name evidence="5" type="ORF">BU204_14485</name>
</gene>
<keyword evidence="1" id="KW-0808">Transferase</keyword>
<evidence type="ECO:0000256" key="3">
    <source>
        <dbReference type="SAM" id="MobiDB-lite"/>
    </source>
</evidence>
<dbReference type="AlphaFoldDB" id="A0A1Q8CRF9"/>
<evidence type="ECO:0000256" key="1">
    <source>
        <dbReference type="ARBA" id="ARBA00022679"/>
    </source>
</evidence>
<comment type="caution">
    <text evidence="5">The sequence shown here is derived from an EMBL/GenBank/DDBJ whole genome shotgun (WGS) entry which is preliminary data.</text>
</comment>
<keyword evidence="2 5" id="KW-0418">Kinase</keyword>
<evidence type="ECO:0000313" key="5">
    <source>
        <dbReference type="EMBL" id="OLF16904.1"/>
    </source>
</evidence>
<evidence type="ECO:0000256" key="2">
    <source>
        <dbReference type="ARBA" id="ARBA00022777"/>
    </source>
</evidence>
<protein>
    <submittedName>
        <fullName evidence="5">Ribokinase</fullName>
    </submittedName>
</protein>
<dbReference type="PROSITE" id="PS00583">
    <property type="entry name" value="PFKB_KINASES_1"/>
    <property type="match status" value="1"/>
</dbReference>
<dbReference type="STRING" id="1912961.BU204_14485"/>
<name>A0A1Q8CRF9_9PSEU</name>
<dbReference type="InterPro" id="IPR011611">
    <property type="entry name" value="PfkB_dom"/>
</dbReference>
<dbReference type="RefSeq" id="WP_075126177.1">
    <property type="nucleotide sequence ID" value="NZ_MSIE01000024.1"/>
</dbReference>
<dbReference type="PROSITE" id="PS00584">
    <property type="entry name" value="PFKB_KINASES_2"/>
    <property type="match status" value="1"/>
</dbReference>
<sequence>MTTPPTRVVVVGDVALDVVAAHSGPIVHGGDSRARITVTTGGAGANTAAWLAWCGVDATLVARVGEDLAGRRAREELTAAGVRCAFTVDRANPTCCVVVLVDAAGQRSMLPDRGAGARAVLADLDPALLAEADHLHLSGYLLLDEGTADVGLAMLAAARSAGLTTSVDPQSAALITDPARFVEQLRGTDLLLPNLDELAALTGSRDPASAAALLDTVGAVAVSTGADGASWVGRGRCAAVPAAPGCLVDTTGAGDAFDAGVLAAWLAGADPEQSLRSGVRLGTLAVGRVGAQPPRSDPRRPATDPAGRPGLPVSPR</sequence>
<dbReference type="Proteomes" id="UP000185596">
    <property type="component" value="Unassembled WGS sequence"/>
</dbReference>
<accession>A0A1Q8CRF9</accession>
<dbReference type="Gene3D" id="3.40.1190.20">
    <property type="match status" value="1"/>
</dbReference>
<evidence type="ECO:0000259" key="4">
    <source>
        <dbReference type="Pfam" id="PF00294"/>
    </source>
</evidence>
<dbReference type="GO" id="GO:0016301">
    <property type="term" value="F:kinase activity"/>
    <property type="evidence" value="ECO:0007669"/>
    <property type="project" value="UniProtKB-KW"/>
</dbReference>
<dbReference type="PANTHER" id="PTHR10584">
    <property type="entry name" value="SUGAR KINASE"/>
    <property type="match status" value="1"/>
</dbReference>